<feature type="transmembrane region" description="Helical" evidence="10">
    <location>
        <begin position="444"/>
        <end position="460"/>
    </location>
</feature>
<evidence type="ECO:0000313" key="13">
    <source>
        <dbReference type="Proteomes" id="UP000625711"/>
    </source>
</evidence>
<reference evidence="12" key="1">
    <citation type="submission" date="2020-08" db="EMBL/GenBank/DDBJ databases">
        <title>Genome sequencing and assembly of the red palm weevil Rhynchophorus ferrugineus.</title>
        <authorList>
            <person name="Dias G.B."/>
            <person name="Bergman C.M."/>
            <person name="Manee M."/>
        </authorList>
    </citation>
    <scope>NUCLEOTIDE SEQUENCE</scope>
    <source>
        <strain evidence="12">AA-2017</strain>
        <tissue evidence="12">Whole larva</tissue>
    </source>
</reference>
<dbReference type="GO" id="GO:0042283">
    <property type="term" value="F:dolichyl pyrophosphate Glc1Man9GlcNAc2 alpha-1,3-glucosyltransferase activity"/>
    <property type="evidence" value="ECO:0007669"/>
    <property type="project" value="TreeGrafter"/>
</dbReference>
<dbReference type="Proteomes" id="UP000625711">
    <property type="component" value="Unassembled WGS sequence"/>
</dbReference>
<dbReference type="EMBL" id="JAACXV010000381">
    <property type="protein sequence ID" value="KAF7278925.1"/>
    <property type="molecule type" value="Genomic_DNA"/>
</dbReference>
<evidence type="ECO:0000256" key="5">
    <source>
        <dbReference type="ARBA" id="ARBA00022679"/>
    </source>
</evidence>
<dbReference type="PANTHER" id="PTHR12413">
    <property type="entry name" value="DOLICHYL GLYCOSYLTRANSFERASE"/>
    <property type="match status" value="1"/>
</dbReference>
<organism evidence="12 13">
    <name type="scientific">Rhynchophorus ferrugineus</name>
    <name type="common">Red palm weevil</name>
    <name type="synonym">Curculio ferrugineus</name>
    <dbReference type="NCBI Taxonomy" id="354439"/>
    <lineage>
        <taxon>Eukaryota</taxon>
        <taxon>Metazoa</taxon>
        <taxon>Ecdysozoa</taxon>
        <taxon>Arthropoda</taxon>
        <taxon>Hexapoda</taxon>
        <taxon>Insecta</taxon>
        <taxon>Pterygota</taxon>
        <taxon>Neoptera</taxon>
        <taxon>Endopterygota</taxon>
        <taxon>Coleoptera</taxon>
        <taxon>Polyphaga</taxon>
        <taxon>Cucujiformia</taxon>
        <taxon>Curculionidae</taxon>
        <taxon>Dryophthorinae</taxon>
        <taxon>Rhynchophorus</taxon>
    </lineage>
</organism>
<keyword evidence="11" id="KW-0732">Signal</keyword>
<keyword evidence="4 10" id="KW-0328">Glycosyltransferase</keyword>
<evidence type="ECO:0000256" key="2">
    <source>
        <dbReference type="ARBA" id="ARBA00004922"/>
    </source>
</evidence>
<keyword evidence="9 10" id="KW-0472">Membrane</keyword>
<evidence type="ECO:0000256" key="8">
    <source>
        <dbReference type="ARBA" id="ARBA00022989"/>
    </source>
</evidence>
<proteinExistence type="inferred from homology"/>
<gene>
    <name evidence="12" type="ORF">GWI33_007828</name>
</gene>
<evidence type="ECO:0000256" key="11">
    <source>
        <dbReference type="SAM" id="SignalP"/>
    </source>
</evidence>
<feature type="transmembrane region" description="Helical" evidence="10">
    <location>
        <begin position="310"/>
        <end position="332"/>
    </location>
</feature>
<dbReference type="EC" id="2.4.1.-" evidence="10"/>
<protein>
    <recommendedName>
        <fullName evidence="10">Alpha-1,3-glucosyltransferase</fullName>
        <ecNumber evidence="10">2.4.1.-</ecNumber>
    </recommendedName>
</protein>
<feature type="transmembrane region" description="Helical" evidence="10">
    <location>
        <begin position="339"/>
        <end position="356"/>
    </location>
</feature>
<comment type="pathway">
    <text evidence="2 10">Protein modification; protein glycosylation.</text>
</comment>
<dbReference type="Pfam" id="PF03155">
    <property type="entry name" value="Alg6_Alg8"/>
    <property type="match status" value="1"/>
</dbReference>
<keyword evidence="8 10" id="KW-1133">Transmembrane helix</keyword>
<evidence type="ECO:0000256" key="1">
    <source>
        <dbReference type="ARBA" id="ARBA00004477"/>
    </source>
</evidence>
<feature type="transmembrane region" description="Helical" evidence="10">
    <location>
        <begin position="216"/>
        <end position="238"/>
    </location>
</feature>
<evidence type="ECO:0000256" key="4">
    <source>
        <dbReference type="ARBA" id="ARBA00022676"/>
    </source>
</evidence>
<dbReference type="GO" id="GO:0006487">
    <property type="term" value="P:protein N-linked glycosylation"/>
    <property type="evidence" value="ECO:0007669"/>
    <property type="project" value="TreeGrafter"/>
</dbReference>
<evidence type="ECO:0000256" key="6">
    <source>
        <dbReference type="ARBA" id="ARBA00022692"/>
    </source>
</evidence>
<dbReference type="PANTHER" id="PTHR12413:SF2">
    <property type="entry name" value="DOLICHYL PYROPHOSPHATE GLC1MAN9GLCNAC2 ALPHA-1,3-GLUCOSYLTRANSFERASE-RELATED"/>
    <property type="match status" value="1"/>
</dbReference>
<dbReference type="GO" id="GO:0005789">
    <property type="term" value="C:endoplasmic reticulum membrane"/>
    <property type="evidence" value="ECO:0007669"/>
    <property type="project" value="UniProtKB-SubCell"/>
</dbReference>
<evidence type="ECO:0000256" key="9">
    <source>
        <dbReference type="ARBA" id="ARBA00023136"/>
    </source>
</evidence>
<feature type="transmembrane region" description="Helical" evidence="10">
    <location>
        <begin position="166"/>
        <end position="195"/>
    </location>
</feature>
<dbReference type="AlphaFoldDB" id="A0A834MGC6"/>
<feature type="chain" id="PRO_5032986088" description="Alpha-1,3-glucosyltransferase" evidence="11">
    <location>
        <begin position="23"/>
        <end position="515"/>
    </location>
</feature>
<dbReference type="UniPathway" id="UPA00378"/>
<feature type="transmembrane region" description="Helical" evidence="10">
    <location>
        <begin position="472"/>
        <end position="490"/>
    </location>
</feature>
<accession>A0A834MGC6</accession>
<name>A0A834MGC6_RHYFE</name>
<keyword evidence="6 10" id="KW-0812">Transmembrane</keyword>
<feature type="transmembrane region" description="Helical" evidence="10">
    <location>
        <begin position="362"/>
        <end position="387"/>
    </location>
</feature>
<keyword evidence="7 10" id="KW-0256">Endoplasmic reticulum</keyword>
<comment type="caution">
    <text evidence="12">The sequence shown here is derived from an EMBL/GenBank/DDBJ whole genome shotgun (WGS) entry which is preliminary data.</text>
</comment>
<comment type="subcellular location">
    <subcellularLocation>
        <location evidence="1 10">Endoplasmic reticulum membrane</location>
        <topology evidence="1 10">Multi-pass membrane protein</topology>
    </subcellularLocation>
</comment>
<keyword evidence="5 10" id="KW-0808">Transferase</keyword>
<evidence type="ECO:0000313" key="12">
    <source>
        <dbReference type="EMBL" id="KAF7278925.1"/>
    </source>
</evidence>
<keyword evidence="13" id="KW-1185">Reference proteome</keyword>
<dbReference type="InterPro" id="IPR004856">
    <property type="entry name" value="Glyco_trans_ALG6/ALG8"/>
</dbReference>
<feature type="signal peptide" evidence="11">
    <location>
        <begin position="1"/>
        <end position="22"/>
    </location>
</feature>
<evidence type="ECO:0000256" key="10">
    <source>
        <dbReference type="RuleBase" id="RU363110"/>
    </source>
</evidence>
<dbReference type="OrthoDB" id="1689333at2759"/>
<sequence>MIFTTSLLTSCVKLLLVPSYKSTDFEVHRNWLAITHSLPLEKWYYSATSEWTLDYPPFFAWFEFMLSQIAIYFDRNMLIVENIGYSSEKTILFQRLSVIVTDLVYIYGVSRVCKALAKSWRSDVVLPILLITNCGLIMVDHIHFQYNGILYGILLISVADMIKEKYLWSAFWFTFLLNMKHIYLYLAPAYFIYLLRNYCINEGPISSKNIITRRGCGYLLQLAFIVISVFTVSFGPFLSHVPQIISRLFPFKRGLCHSYWAPNIWALYNVIDKTATLILPKLNIPLENNTVAVMTGGLVQEFSHTVLPDIVPLTTLLLVLLFTLPLMIKLLFMNKAPIHFLRCLVLCALTSFLFGWHVHEKAILMAIIPLSILAIMEPIDAKIFLILSTTGHYSLFPLLFPHSLLSVKVLLHILYSCYSFYSLFKIHMSAINKYALPLLSTLESLYVIGLSGIFLYENVIHKALMLDKRLPFLPLLFTSVYCAMGITYSWCKYYSYFMSSNGDRKTQKTKANKTE</sequence>
<evidence type="ECO:0000256" key="3">
    <source>
        <dbReference type="ARBA" id="ARBA00008715"/>
    </source>
</evidence>
<comment type="similarity">
    <text evidence="3 10">Belongs to the ALG6/ALG8 glucosyltransferase family.</text>
</comment>
<feature type="transmembrane region" description="Helical" evidence="10">
    <location>
        <begin position="399"/>
        <end position="424"/>
    </location>
</feature>
<evidence type="ECO:0000256" key="7">
    <source>
        <dbReference type="ARBA" id="ARBA00022824"/>
    </source>
</evidence>